<dbReference type="EMBL" id="CP025096">
    <property type="protein sequence ID" value="AUD03026.1"/>
    <property type="molecule type" value="Genomic_DNA"/>
</dbReference>
<gene>
    <name evidence="1" type="ORF">CWM47_14995</name>
</gene>
<reference evidence="1 2" key="1">
    <citation type="submission" date="2017-11" db="EMBL/GenBank/DDBJ databases">
        <title>Taxonomic description and genome sequences of Spirosoma HA7 sp. nov., isolated from pollen microhabitat of Corylus avellana.</title>
        <authorList>
            <person name="Ambika Manirajan B."/>
            <person name="Suarez C."/>
            <person name="Ratering S."/>
            <person name="Geissler-Plaum R."/>
            <person name="Cardinale M."/>
            <person name="Sylvia S."/>
        </authorList>
    </citation>
    <scope>NUCLEOTIDE SEQUENCE [LARGE SCALE GENOMIC DNA]</scope>
    <source>
        <strain evidence="1 2">HA7</strain>
    </source>
</reference>
<protein>
    <recommendedName>
        <fullName evidence="3">Septum formation inhibitor Maf</fullName>
    </recommendedName>
</protein>
<keyword evidence="2" id="KW-1185">Reference proteome</keyword>
<organism evidence="1 2">
    <name type="scientific">Spirosoma pollinicola</name>
    <dbReference type="NCBI Taxonomy" id="2057025"/>
    <lineage>
        <taxon>Bacteria</taxon>
        <taxon>Pseudomonadati</taxon>
        <taxon>Bacteroidota</taxon>
        <taxon>Cytophagia</taxon>
        <taxon>Cytophagales</taxon>
        <taxon>Cytophagaceae</taxon>
        <taxon>Spirosoma</taxon>
    </lineage>
</organism>
<name>A0A2K8YZG2_9BACT</name>
<evidence type="ECO:0008006" key="3">
    <source>
        <dbReference type="Google" id="ProtNLM"/>
    </source>
</evidence>
<proteinExistence type="predicted"/>
<evidence type="ECO:0000313" key="2">
    <source>
        <dbReference type="Proteomes" id="UP000232883"/>
    </source>
</evidence>
<dbReference type="OrthoDB" id="5496093at2"/>
<dbReference type="KEGG" id="spir:CWM47_14995"/>
<sequence length="301" mass="33770">MKQAVQKNFLLVVLILAVGFAFAMKVTIFQKPATTPQPTLTPLSAEFTAYWLGGKAEVNTYKLEQARNGVLNPGQATLIFMTEDFLPDKQVTSTTETTRANAIPVLKTNISKTFNAGVSDYALVTSVFTPINNSLFPNTLKVSTSEQSWAGQSYLQINYRNNAYQVSGKSYVESEVEESYEVPKLMLEDELWNRIRLNPDKLPTGEIQLIPGSMAARLRHQRLDPLAAKLTLTNYEGVLYPGKGLKAYTIQYPTDNRTLVLIFEGLFPHKIVGWEETYKSKDNLLTSRAVLEKTIQFEATR</sequence>
<evidence type="ECO:0000313" key="1">
    <source>
        <dbReference type="EMBL" id="AUD03026.1"/>
    </source>
</evidence>
<accession>A0A2K8YZG2</accession>
<dbReference type="AlphaFoldDB" id="A0A2K8YZG2"/>
<dbReference type="Proteomes" id="UP000232883">
    <property type="component" value="Chromosome"/>
</dbReference>
<dbReference type="RefSeq" id="WP_100988861.1">
    <property type="nucleotide sequence ID" value="NZ_CP025096.1"/>
</dbReference>